<dbReference type="Proteomes" id="UP000274756">
    <property type="component" value="Unassembled WGS sequence"/>
</dbReference>
<dbReference type="Pfam" id="PF18014">
    <property type="entry name" value="Acetyltransf_18"/>
    <property type="match status" value="1"/>
</dbReference>
<name>A0A0N4UK80_DRAME</name>
<organism evidence="3 5">
    <name type="scientific">Dracunculus medinensis</name>
    <name type="common">Guinea worm</name>
    <dbReference type="NCBI Taxonomy" id="318479"/>
    <lineage>
        <taxon>Eukaryota</taxon>
        <taxon>Metazoa</taxon>
        <taxon>Ecdysozoa</taxon>
        <taxon>Nematoda</taxon>
        <taxon>Chromadorea</taxon>
        <taxon>Rhabditida</taxon>
        <taxon>Spirurina</taxon>
        <taxon>Dracunculoidea</taxon>
        <taxon>Dracunculidae</taxon>
        <taxon>Dracunculus</taxon>
    </lineage>
</organism>
<dbReference type="AlphaFoldDB" id="A0A0N4UK80"/>
<sequence>MQKIEKLESFKEVLRRQVPRIVGEPIPMKTYEIAHPKSCGNPWIGAYSKYGLWYKFYEGEQNDYDKIVALSFESDSYFMNYESFFVWKSISDGDFRFIVAKNLEGDVVGSVGLINHGTIVQLGLYYVTEEYRHSGIGSKIFNEILKNMKGKTLIFHSMSHIATKCSRFGFNQECEQWKFFEYTVENGSGFENLLAIPSAEIKKLSELTESQLMELVEYDFNVCKIRRKEWIEKWLASVFSDTFVSFDGKGNINGYGNMREVAGGYVRRILVGPLYANNFQIASSILYKLLKKFYNIDKDFEWDPDIYAIYRRSAYFIVPLANNQMISLLEKLKGTGIIHKNRLFFQTRSTRELPTPEFEKIFAVSDLHLSYI</sequence>
<dbReference type="SUPFAM" id="SSF55729">
    <property type="entry name" value="Acyl-CoA N-acyltransferases (Nat)"/>
    <property type="match status" value="1"/>
</dbReference>
<dbReference type="InterPro" id="IPR016181">
    <property type="entry name" value="Acyl_CoA_acyltransferase"/>
</dbReference>
<dbReference type="InterPro" id="IPR041496">
    <property type="entry name" value="YitH/HolE_GNAT"/>
</dbReference>
<evidence type="ECO:0000313" key="5">
    <source>
        <dbReference type="WBParaSite" id="DME_0000810901-mRNA-1"/>
    </source>
</evidence>
<proteinExistence type="predicted"/>
<dbReference type="InterPro" id="IPR000182">
    <property type="entry name" value="GNAT_dom"/>
</dbReference>
<evidence type="ECO:0000259" key="1">
    <source>
        <dbReference type="PROSITE" id="PS51186"/>
    </source>
</evidence>
<dbReference type="Proteomes" id="UP000038040">
    <property type="component" value="Unplaced"/>
</dbReference>
<dbReference type="CDD" id="cd04301">
    <property type="entry name" value="NAT_SF"/>
    <property type="match status" value="1"/>
</dbReference>
<reference evidence="5" key="1">
    <citation type="submission" date="2017-02" db="UniProtKB">
        <authorList>
            <consortium name="WormBaseParasite"/>
        </authorList>
    </citation>
    <scope>IDENTIFICATION</scope>
</reference>
<dbReference type="PROSITE" id="PS51186">
    <property type="entry name" value="GNAT"/>
    <property type="match status" value="1"/>
</dbReference>
<keyword evidence="4" id="KW-1185">Reference proteome</keyword>
<dbReference type="Pfam" id="PF00583">
    <property type="entry name" value="Acetyltransf_1"/>
    <property type="match status" value="1"/>
</dbReference>
<accession>A0A0N4UK80</accession>
<dbReference type="PANTHER" id="PTHR47237:SF1">
    <property type="entry name" value="SLL0310 PROTEIN"/>
    <property type="match status" value="1"/>
</dbReference>
<reference evidence="2 4" key="2">
    <citation type="submission" date="2018-11" db="EMBL/GenBank/DDBJ databases">
        <authorList>
            <consortium name="Pathogen Informatics"/>
        </authorList>
    </citation>
    <scope>NUCLEOTIDE SEQUENCE [LARGE SCALE GENOMIC DNA]</scope>
</reference>
<feature type="domain" description="N-acetyltransferase" evidence="1">
    <location>
        <begin position="54"/>
        <end position="197"/>
    </location>
</feature>
<evidence type="ECO:0000313" key="3">
    <source>
        <dbReference type="Proteomes" id="UP000038040"/>
    </source>
</evidence>
<dbReference type="Gene3D" id="3.40.630.90">
    <property type="match status" value="1"/>
</dbReference>
<dbReference type="Gene3D" id="3.40.630.30">
    <property type="match status" value="1"/>
</dbReference>
<protein>
    <submittedName>
        <fullName evidence="5">N-acetyltransferase domain-containing protein</fullName>
    </submittedName>
</protein>
<evidence type="ECO:0000313" key="4">
    <source>
        <dbReference type="Proteomes" id="UP000274756"/>
    </source>
</evidence>
<dbReference type="PANTHER" id="PTHR47237">
    <property type="entry name" value="SLL0310 PROTEIN"/>
    <property type="match status" value="1"/>
</dbReference>
<dbReference type="OrthoDB" id="5861135at2759"/>
<dbReference type="WBParaSite" id="DME_0000810901-mRNA-1">
    <property type="protein sequence ID" value="DME_0000810901-mRNA-1"/>
    <property type="gene ID" value="DME_0000810901"/>
</dbReference>
<dbReference type="EMBL" id="UYYG01001208">
    <property type="protein sequence ID" value="VDN60272.1"/>
    <property type="molecule type" value="Genomic_DNA"/>
</dbReference>
<dbReference type="GO" id="GO:0016747">
    <property type="term" value="F:acyltransferase activity, transferring groups other than amino-acyl groups"/>
    <property type="evidence" value="ECO:0007669"/>
    <property type="project" value="InterPro"/>
</dbReference>
<gene>
    <name evidence="2" type="ORF">DME_LOCUS10245</name>
</gene>
<evidence type="ECO:0000313" key="2">
    <source>
        <dbReference type="EMBL" id="VDN60272.1"/>
    </source>
</evidence>
<dbReference type="InterPro" id="IPR052729">
    <property type="entry name" value="Acyl/Acetyltrans_Enzymes"/>
</dbReference>